<name>A0A0A1YPZ8_9PSED</name>
<evidence type="ECO:0000313" key="1">
    <source>
        <dbReference type="EMBL" id="KFX70789.1"/>
    </source>
</evidence>
<dbReference type="OrthoDB" id="9905355at2"/>
<dbReference type="EMBL" id="AWSQ01000001">
    <property type="protein sequence ID" value="KFX70789.1"/>
    <property type="molecule type" value="Genomic_DNA"/>
</dbReference>
<reference evidence="1 2" key="1">
    <citation type="journal article" date="2014" name="Genome Announc.">
        <title>Draft Genome Sequence of Petroleum Oil-Degrading Marine Bacterium Pseudomonas taeanensis Strain MS-3, Isolated from a Crude Oil-Contaminated Seashore.</title>
        <authorList>
            <person name="Lee S.Y."/>
            <person name="Kim S.H."/>
            <person name="Lee D.G."/>
            <person name="Shin S."/>
            <person name="Yun S.H."/>
            <person name="Choi C.W."/>
            <person name="Chung Y.H."/>
            <person name="Choi J.S."/>
            <person name="Kahng H.Y."/>
            <person name="Kim S.I."/>
        </authorList>
    </citation>
    <scope>NUCLEOTIDE SEQUENCE [LARGE SCALE GENOMIC DNA]</scope>
    <source>
        <strain evidence="1 2">MS-3</strain>
    </source>
</reference>
<dbReference type="Proteomes" id="UP000030063">
    <property type="component" value="Unassembled WGS sequence"/>
</dbReference>
<accession>A0A0A1YPZ8</accession>
<dbReference type="RefSeq" id="WP_025163611.1">
    <property type="nucleotide sequence ID" value="NZ_AWSQ01000001.1"/>
</dbReference>
<sequence length="79" mass="8920">MNRRHLHFALLGKGLLASAALLLLLIGEQGLDAKPKAQWRPQPTEQVLSVQPATQLQPVSRIRRSPLWTGQTLQRSWVF</sequence>
<gene>
    <name evidence="1" type="ORF">TMS3_0102280</name>
</gene>
<protein>
    <submittedName>
        <fullName evidence="1">Uncharacterized protein</fullName>
    </submittedName>
</protein>
<comment type="caution">
    <text evidence="1">The sequence shown here is derived from an EMBL/GenBank/DDBJ whole genome shotgun (WGS) entry which is preliminary data.</text>
</comment>
<organism evidence="1 2">
    <name type="scientific">Pseudomonas taeanensis MS-3</name>
    <dbReference type="NCBI Taxonomy" id="1395571"/>
    <lineage>
        <taxon>Bacteria</taxon>
        <taxon>Pseudomonadati</taxon>
        <taxon>Pseudomonadota</taxon>
        <taxon>Gammaproteobacteria</taxon>
        <taxon>Pseudomonadales</taxon>
        <taxon>Pseudomonadaceae</taxon>
        <taxon>Pseudomonas</taxon>
    </lineage>
</organism>
<proteinExistence type="predicted"/>
<keyword evidence="2" id="KW-1185">Reference proteome</keyword>
<dbReference type="AlphaFoldDB" id="A0A0A1YPZ8"/>
<dbReference type="STRING" id="1395571.TMS3_0102280"/>
<evidence type="ECO:0000313" key="2">
    <source>
        <dbReference type="Proteomes" id="UP000030063"/>
    </source>
</evidence>